<evidence type="ECO:0000313" key="1">
    <source>
        <dbReference type="EMBL" id="GAA3382687.1"/>
    </source>
</evidence>
<dbReference type="Pfam" id="PF13376">
    <property type="entry name" value="OmdA"/>
    <property type="match status" value="1"/>
</dbReference>
<comment type="caution">
    <text evidence="1">The sequence shown here is derived from an EMBL/GenBank/DDBJ whole genome shotgun (WGS) entry which is preliminary data.</text>
</comment>
<sequence length="194" mass="22079">MTHALDTTLTVHTAAEWRAWLDHHGRSASEIWLVLPHRNSGAPGLGYAEAVEHALCFGWIDGLHRKHDATSSRLRFSPRNPRSTWSRLNRRRAEAMIARGLMTERGQVLIDHARRTGTWQILPDSTGTPDEELPPDLRTLLDADDDARRHFASFPPSSRLRILAWIVTAKRPETRQRRIERTVTLAAQGVRANH</sequence>
<accession>A0ABP6SQ73</accession>
<dbReference type="RefSeq" id="WP_345726343.1">
    <property type="nucleotide sequence ID" value="NZ_BAAAYN010000003.1"/>
</dbReference>
<gene>
    <name evidence="1" type="ORF">GCM10020369_05590</name>
</gene>
<dbReference type="EMBL" id="BAAAYN010000003">
    <property type="protein sequence ID" value="GAA3382687.1"/>
    <property type="molecule type" value="Genomic_DNA"/>
</dbReference>
<evidence type="ECO:0000313" key="2">
    <source>
        <dbReference type="Proteomes" id="UP001501676"/>
    </source>
</evidence>
<organism evidence="1 2">
    <name type="scientific">Cryptosporangium minutisporangium</name>
    <dbReference type="NCBI Taxonomy" id="113569"/>
    <lineage>
        <taxon>Bacteria</taxon>
        <taxon>Bacillati</taxon>
        <taxon>Actinomycetota</taxon>
        <taxon>Actinomycetes</taxon>
        <taxon>Cryptosporangiales</taxon>
        <taxon>Cryptosporangiaceae</taxon>
        <taxon>Cryptosporangium</taxon>
    </lineage>
</organism>
<name>A0ABP6SQ73_9ACTN</name>
<reference evidence="2" key="1">
    <citation type="journal article" date="2019" name="Int. J. Syst. Evol. Microbiol.">
        <title>The Global Catalogue of Microorganisms (GCM) 10K type strain sequencing project: providing services to taxonomists for standard genome sequencing and annotation.</title>
        <authorList>
            <consortium name="The Broad Institute Genomics Platform"/>
            <consortium name="The Broad Institute Genome Sequencing Center for Infectious Disease"/>
            <person name="Wu L."/>
            <person name="Ma J."/>
        </authorList>
    </citation>
    <scope>NUCLEOTIDE SEQUENCE [LARGE SCALE GENOMIC DNA]</scope>
    <source>
        <strain evidence="2">JCM 9458</strain>
    </source>
</reference>
<keyword evidence="2" id="KW-1185">Reference proteome</keyword>
<dbReference type="Proteomes" id="UP001501676">
    <property type="component" value="Unassembled WGS sequence"/>
</dbReference>
<protein>
    <submittedName>
        <fullName evidence="1">YdeI/OmpD-associated family protein</fullName>
    </submittedName>
</protein>
<proteinExistence type="predicted"/>